<gene>
    <name evidence="3" type="ORF">DVZ84_01245</name>
</gene>
<sequence length="248" mass="26535">MGWTIVSGDRGRSDAGTEAASGEERVAARIAVLLERLGMSRNELAVRAGMSLVYLREVENRAGDFDPDALARLARVLQVPLEELTAGRPDAPPGRGTGVSRPVLQRLSEQECWQRLGTHGIGRIGYSAGSVGGAPVVVPVNFLVDERSIVYRTDPEGAAGVRAGTQVAFEVDHIDEDTGVGWSVLVTGTVEHPADHDALEAVARRLGAGPWAGGRRDLWVRVRPGEVSGRVIRQMPTEEPPLRDISAP</sequence>
<dbReference type="SUPFAM" id="SSF50475">
    <property type="entry name" value="FMN-binding split barrel"/>
    <property type="match status" value="1"/>
</dbReference>
<dbReference type="AlphaFoldDB" id="A0A369VEG0"/>
<dbReference type="EMBL" id="QQBH01000001">
    <property type="protein sequence ID" value="RDD90883.1"/>
    <property type="molecule type" value="Genomic_DNA"/>
</dbReference>
<reference evidence="3 4" key="1">
    <citation type="submission" date="2018-07" db="EMBL/GenBank/DDBJ databases">
        <title>Genome guided investigation of antibiotics producing actinomycetales strain isolated from a Macau mangrove ecosystem.</title>
        <authorList>
            <person name="Hu D."/>
        </authorList>
    </citation>
    <scope>NUCLEOTIDE SEQUENCE [LARGE SCALE GENOMIC DNA]</scope>
    <source>
        <strain evidence="3 4">2297</strain>
    </source>
</reference>
<dbReference type="Pfam" id="PF12900">
    <property type="entry name" value="Pyridox_ox_2"/>
    <property type="match status" value="1"/>
</dbReference>
<evidence type="ECO:0000313" key="4">
    <source>
        <dbReference type="Proteomes" id="UP000253742"/>
    </source>
</evidence>
<dbReference type="SMART" id="SM00530">
    <property type="entry name" value="HTH_XRE"/>
    <property type="match status" value="1"/>
</dbReference>
<accession>A0A369VEG0</accession>
<dbReference type="Gene3D" id="2.30.110.10">
    <property type="entry name" value="Electron Transport, Fmn-binding Protein, Chain A"/>
    <property type="match status" value="1"/>
</dbReference>
<dbReference type="Proteomes" id="UP000253742">
    <property type="component" value="Unassembled WGS sequence"/>
</dbReference>
<dbReference type="Gene3D" id="1.10.260.40">
    <property type="entry name" value="lambda repressor-like DNA-binding domains"/>
    <property type="match status" value="1"/>
</dbReference>
<organism evidence="3 4">
    <name type="scientific">Streptomyces parvulus</name>
    <dbReference type="NCBI Taxonomy" id="146923"/>
    <lineage>
        <taxon>Bacteria</taxon>
        <taxon>Bacillati</taxon>
        <taxon>Actinomycetota</taxon>
        <taxon>Actinomycetes</taxon>
        <taxon>Kitasatosporales</taxon>
        <taxon>Streptomycetaceae</taxon>
        <taxon>Streptomyces</taxon>
    </lineage>
</organism>
<dbReference type="CDD" id="cd00093">
    <property type="entry name" value="HTH_XRE"/>
    <property type="match status" value="1"/>
</dbReference>
<dbReference type="SUPFAM" id="SSF47413">
    <property type="entry name" value="lambda repressor-like DNA-binding domains"/>
    <property type="match status" value="1"/>
</dbReference>
<evidence type="ECO:0000256" key="1">
    <source>
        <dbReference type="SAM" id="MobiDB-lite"/>
    </source>
</evidence>
<dbReference type="Pfam" id="PF01381">
    <property type="entry name" value="HTH_3"/>
    <property type="match status" value="1"/>
</dbReference>
<dbReference type="RefSeq" id="WP_114526549.1">
    <property type="nucleotide sequence ID" value="NZ_QQBH01000001.1"/>
</dbReference>
<feature type="domain" description="HTH cro/C1-type" evidence="2">
    <location>
        <begin position="30"/>
        <end position="84"/>
    </location>
</feature>
<dbReference type="PROSITE" id="PS50943">
    <property type="entry name" value="HTH_CROC1"/>
    <property type="match status" value="1"/>
</dbReference>
<proteinExistence type="predicted"/>
<name>A0A369VEG0_9ACTN</name>
<dbReference type="OrthoDB" id="7062584at2"/>
<comment type="caution">
    <text evidence="3">The sequence shown here is derived from an EMBL/GenBank/DDBJ whole genome shotgun (WGS) entry which is preliminary data.</text>
</comment>
<evidence type="ECO:0000259" key="2">
    <source>
        <dbReference type="PROSITE" id="PS50943"/>
    </source>
</evidence>
<dbReference type="GO" id="GO:0003677">
    <property type="term" value="F:DNA binding"/>
    <property type="evidence" value="ECO:0007669"/>
    <property type="project" value="InterPro"/>
</dbReference>
<dbReference type="InterPro" id="IPR012349">
    <property type="entry name" value="Split_barrel_FMN-bd"/>
</dbReference>
<protein>
    <submittedName>
        <fullName evidence="3">Helix-turn-helix domain-containing protein</fullName>
    </submittedName>
</protein>
<dbReference type="InterPro" id="IPR001387">
    <property type="entry name" value="Cro/C1-type_HTH"/>
</dbReference>
<dbReference type="InterPro" id="IPR024747">
    <property type="entry name" value="Pyridox_Oxase-rel"/>
</dbReference>
<dbReference type="InterPro" id="IPR010982">
    <property type="entry name" value="Lambda_DNA-bd_dom_sf"/>
</dbReference>
<feature type="region of interest" description="Disordered" evidence="1">
    <location>
        <begin position="1"/>
        <end position="21"/>
    </location>
</feature>
<dbReference type="STRING" id="146923.Spa2297_03900"/>
<evidence type="ECO:0000313" key="3">
    <source>
        <dbReference type="EMBL" id="RDD90883.1"/>
    </source>
</evidence>